<evidence type="ECO:0000313" key="1">
    <source>
        <dbReference type="EMBL" id="EAT84405.2"/>
    </source>
</evidence>
<protein>
    <submittedName>
        <fullName evidence="1">Uncharacterized protein</fullName>
    </submittedName>
</protein>
<dbReference type="Proteomes" id="UP000001055">
    <property type="component" value="Unassembled WGS sequence"/>
</dbReference>
<name>Q0UJD5_PHANO</name>
<gene>
    <name evidence="1" type="ORF">SNOG_08129</name>
</gene>
<dbReference type="InParanoid" id="Q0UJD5"/>
<dbReference type="EMBL" id="CH445336">
    <property type="protein sequence ID" value="EAT84405.2"/>
    <property type="molecule type" value="Genomic_DNA"/>
</dbReference>
<dbReference type="RefSeq" id="XP_001798454.1">
    <property type="nucleotide sequence ID" value="XM_001798402.1"/>
</dbReference>
<sequence>MWSDSQFAMGIPRWAVHGGGASVTLGFWIRLHAERSMSLAPFCTLLGRNTTFCPPTFAALLFVLSEYKNLNGLTGETVASEPQGEKRGNVIRHMGYPRVNVQLSRTELETLRWHEYFSHLIGRTTDRSLLQPSPSAPPAGSRELFSFMSPLTRVRIAVAKRKVNLSRTCKELPDCRLRYPSMCSNPRELASLACGYLSPSSSTATTSLVKDENCKAAKVMHASLDRS</sequence>
<organism evidence="1 2">
    <name type="scientific">Phaeosphaeria nodorum (strain SN15 / ATCC MYA-4574 / FGSC 10173)</name>
    <name type="common">Glume blotch fungus</name>
    <name type="synonym">Parastagonospora nodorum</name>
    <dbReference type="NCBI Taxonomy" id="321614"/>
    <lineage>
        <taxon>Eukaryota</taxon>
        <taxon>Fungi</taxon>
        <taxon>Dikarya</taxon>
        <taxon>Ascomycota</taxon>
        <taxon>Pezizomycotina</taxon>
        <taxon>Dothideomycetes</taxon>
        <taxon>Pleosporomycetidae</taxon>
        <taxon>Pleosporales</taxon>
        <taxon>Pleosporineae</taxon>
        <taxon>Phaeosphaeriaceae</taxon>
        <taxon>Parastagonospora</taxon>
    </lineage>
</organism>
<evidence type="ECO:0000313" key="2">
    <source>
        <dbReference type="Proteomes" id="UP000001055"/>
    </source>
</evidence>
<dbReference type="VEuPathDB" id="FungiDB:JI435_402990"/>
<dbReference type="VEuPathDB" id="FungiDB:JI435_081290"/>
<dbReference type="HOGENOM" id="CLU_1220068_0_0_1"/>
<proteinExistence type="predicted"/>
<accession>Q0UJD5</accession>
<dbReference type="GeneID" id="5975352"/>
<reference evidence="2" key="1">
    <citation type="journal article" date="2007" name="Plant Cell">
        <title>Dothideomycete-plant interactions illuminated by genome sequencing and EST analysis of the wheat pathogen Stagonospora nodorum.</title>
        <authorList>
            <person name="Hane J.K."/>
            <person name="Lowe R.G."/>
            <person name="Solomon P.S."/>
            <person name="Tan K.C."/>
            <person name="Schoch C.L."/>
            <person name="Spatafora J.W."/>
            <person name="Crous P.W."/>
            <person name="Kodira C."/>
            <person name="Birren B.W."/>
            <person name="Galagan J.E."/>
            <person name="Torriani S.F."/>
            <person name="McDonald B.A."/>
            <person name="Oliver R.P."/>
        </authorList>
    </citation>
    <scope>NUCLEOTIDE SEQUENCE [LARGE SCALE GENOMIC DNA]</scope>
    <source>
        <strain evidence="2">SN15 / ATCC MYA-4574 / FGSC 10173</strain>
    </source>
</reference>
<dbReference type="AlphaFoldDB" id="Q0UJD5"/>
<dbReference type="KEGG" id="pno:SNOG_08129"/>